<evidence type="ECO:0000256" key="1">
    <source>
        <dbReference type="SAM" id="SignalP"/>
    </source>
</evidence>
<sequence length="154" mass="18083">MFWAERDMSAQRLASCFLLLGLIWFTSCAPPTCYSRALELSKEIMRDLDKVHKHDRTKTCAESLPKMFLDVHNSCIRSKLRDFLYVTENLPTESCRERPLLRLLKRRVRTLLSIITRACYRDLVFYTDDCEALETGNISPRYSEDRLEHVTEDA</sequence>
<feature type="chain" id="PRO_5027596681" evidence="1">
    <location>
        <begin position="29"/>
        <end position="154"/>
    </location>
</feature>
<dbReference type="KEGG" id="caua:113084939"/>
<dbReference type="Proteomes" id="UP000515129">
    <property type="component" value="Unplaced"/>
</dbReference>
<dbReference type="Pfam" id="PF15153">
    <property type="entry name" value="CYTL1"/>
    <property type="match status" value="1"/>
</dbReference>
<accession>A0A6P6NQU4</accession>
<dbReference type="PROSITE" id="PS51257">
    <property type="entry name" value="PROKAR_LIPOPROTEIN"/>
    <property type="match status" value="1"/>
</dbReference>
<reference evidence="3" key="1">
    <citation type="submission" date="2025-08" db="UniProtKB">
        <authorList>
            <consortium name="RefSeq"/>
        </authorList>
    </citation>
    <scope>IDENTIFICATION</scope>
    <source>
        <strain evidence="3">Wakin</strain>
        <tissue evidence="3">Muscle</tissue>
    </source>
</reference>
<gene>
    <name evidence="3" type="primary">LOC113084939</name>
</gene>
<dbReference type="GO" id="GO:0045944">
    <property type="term" value="P:positive regulation of transcription by RNA polymerase II"/>
    <property type="evidence" value="ECO:0007669"/>
    <property type="project" value="TreeGrafter"/>
</dbReference>
<protein>
    <submittedName>
        <fullName evidence="3">Cytokine-like protein 1</fullName>
    </submittedName>
</protein>
<dbReference type="InterPro" id="IPR029253">
    <property type="entry name" value="CYTL1"/>
</dbReference>
<dbReference type="AlphaFoldDB" id="A0A6P6NQU4"/>
<name>A0A6P6NQU4_CARAU</name>
<dbReference type="GeneID" id="113084939"/>
<proteinExistence type="predicted"/>
<organism evidence="2 3">
    <name type="scientific">Carassius auratus</name>
    <name type="common">Goldfish</name>
    <dbReference type="NCBI Taxonomy" id="7957"/>
    <lineage>
        <taxon>Eukaryota</taxon>
        <taxon>Metazoa</taxon>
        <taxon>Chordata</taxon>
        <taxon>Craniata</taxon>
        <taxon>Vertebrata</taxon>
        <taxon>Euteleostomi</taxon>
        <taxon>Actinopterygii</taxon>
        <taxon>Neopterygii</taxon>
        <taxon>Teleostei</taxon>
        <taxon>Ostariophysi</taxon>
        <taxon>Cypriniformes</taxon>
        <taxon>Cyprinidae</taxon>
        <taxon>Cyprininae</taxon>
        <taxon>Carassius</taxon>
    </lineage>
</organism>
<feature type="signal peptide" evidence="1">
    <location>
        <begin position="1"/>
        <end position="28"/>
    </location>
</feature>
<dbReference type="PANTHER" id="PTHR15974">
    <property type="entry name" value="CYTOKINE-LIKE PROTEIN 1"/>
    <property type="match status" value="1"/>
</dbReference>
<dbReference type="RefSeq" id="XP_026110824.1">
    <property type="nucleotide sequence ID" value="XM_026255039.1"/>
</dbReference>
<dbReference type="OrthoDB" id="9899179at2759"/>
<evidence type="ECO:0000313" key="2">
    <source>
        <dbReference type="Proteomes" id="UP000515129"/>
    </source>
</evidence>
<keyword evidence="1" id="KW-0732">Signal</keyword>
<keyword evidence="2" id="KW-1185">Reference proteome</keyword>
<dbReference type="PANTHER" id="PTHR15974:SF0">
    <property type="entry name" value="CYTOKINE-LIKE PROTEIN 1"/>
    <property type="match status" value="1"/>
</dbReference>
<evidence type="ECO:0000313" key="3">
    <source>
        <dbReference type="RefSeq" id="XP_026110824.1"/>
    </source>
</evidence>